<comment type="cofactor">
    <cofactor evidence="1 10">
        <name>Mg(2+)</name>
        <dbReference type="ChEBI" id="CHEBI:18420"/>
    </cofactor>
</comment>
<sequence>MLSSRLLWFISGTLFGLGTMLFAQQWTHPVRKLIVKQVEQNAIPSIADDTAASILQFGHPGPISDDLKRDAYIANYNRRDRNANWVGEHLNRQTLTAGEGVDRSRSSFRQDPAIPPMFQALLKDYFRSGFDRGHQAPAADATFTQEAMDETFFLTNMAPQVGVGFNRGYWAYVEEFVRGLVDSYPDVWVWTGELFLPQKGEDGKFYVKYQMIGNPPNVAVPTHFYKVVLAKRNETYSTASFVFPNQPIANNITLETFKVAQEAIERASGLMFLTSLPPAALKDLCVEIKCAVKTQHS</sequence>
<evidence type="ECO:0000256" key="4">
    <source>
        <dbReference type="ARBA" id="ARBA00022723"/>
    </source>
</evidence>
<comment type="similarity">
    <text evidence="2 10">Belongs to the DNA/RNA non-specific endonuclease family.</text>
</comment>
<dbReference type="InterPro" id="IPR001604">
    <property type="entry name" value="Endo_G_ENPP1-like_dom"/>
</dbReference>
<evidence type="ECO:0000256" key="9">
    <source>
        <dbReference type="PIRSR" id="PIRSR640255-2"/>
    </source>
</evidence>
<dbReference type="InterPro" id="IPR044929">
    <property type="entry name" value="DNA/RNA_non-sp_Endonuclease_sf"/>
</dbReference>
<dbReference type="GO" id="GO:0005634">
    <property type="term" value="C:nucleus"/>
    <property type="evidence" value="ECO:0007669"/>
    <property type="project" value="TreeGrafter"/>
</dbReference>
<dbReference type="InterPro" id="IPR018524">
    <property type="entry name" value="DNA/RNA_endonuclease_AS"/>
</dbReference>
<keyword evidence="14" id="KW-1185">Reference proteome</keyword>
<dbReference type="InterPro" id="IPR020821">
    <property type="entry name" value="ENPP1-3/EXOG-like_nuc-like"/>
</dbReference>
<accession>A0A8H7Q3Y7</accession>
<dbReference type="InterPro" id="IPR044925">
    <property type="entry name" value="His-Me_finger_sf"/>
</dbReference>
<evidence type="ECO:0000256" key="5">
    <source>
        <dbReference type="ARBA" id="ARBA00022759"/>
    </source>
</evidence>
<evidence type="ECO:0000256" key="1">
    <source>
        <dbReference type="ARBA" id="ARBA00001946"/>
    </source>
</evidence>
<keyword evidence="6 10" id="KW-0378">Hydrolase</keyword>
<feature type="domain" description="DNA/RNA non-specific endonuclease/pyrophosphatase/phosphodiesterase" evidence="12">
    <location>
        <begin position="68"/>
        <end position="279"/>
    </location>
</feature>
<evidence type="ECO:0000256" key="3">
    <source>
        <dbReference type="ARBA" id="ARBA00022722"/>
    </source>
</evidence>
<comment type="caution">
    <text evidence="13">The sequence shown here is derived from an EMBL/GenBank/DDBJ whole genome shotgun (WGS) entry which is preliminary data.</text>
</comment>
<dbReference type="Gene3D" id="3.40.570.10">
    <property type="entry name" value="Extracellular Endonuclease, subunit A"/>
    <property type="match status" value="1"/>
</dbReference>
<evidence type="ECO:0000256" key="2">
    <source>
        <dbReference type="ARBA" id="ARBA00010052"/>
    </source>
</evidence>
<organism evidence="13 14">
    <name type="scientific">Umbelopsis vinacea</name>
    <dbReference type="NCBI Taxonomy" id="44442"/>
    <lineage>
        <taxon>Eukaryota</taxon>
        <taxon>Fungi</taxon>
        <taxon>Fungi incertae sedis</taxon>
        <taxon>Mucoromycota</taxon>
        <taxon>Mucoromycotina</taxon>
        <taxon>Umbelopsidomycetes</taxon>
        <taxon>Umbelopsidales</taxon>
        <taxon>Umbelopsidaceae</taxon>
        <taxon>Umbelopsis</taxon>
    </lineage>
</organism>
<dbReference type="GO" id="GO:0003676">
    <property type="term" value="F:nucleic acid binding"/>
    <property type="evidence" value="ECO:0007669"/>
    <property type="project" value="InterPro"/>
</dbReference>
<dbReference type="Proteomes" id="UP000612746">
    <property type="component" value="Unassembled WGS sequence"/>
</dbReference>
<evidence type="ECO:0000313" key="13">
    <source>
        <dbReference type="EMBL" id="KAG2185381.1"/>
    </source>
</evidence>
<dbReference type="EC" id="3.1.30.-" evidence="10"/>
<dbReference type="PANTHER" id="PTHR13966:SF5">
    <property type="entry name" value="ENDONUCLEASE G, MITOCHONDRIAL"/>
    <property type="match status" value="1"/>
</dbReference>
<evidence type="ECO:0000259" key="12">
    <source>
        <dbReference type="SMART" id="SM00892"/>
    </source>
</evidence>
<dbReference type="GO" id="GO:0004521">
    <property type="term" value="F:RNA endonuclease activity"/>
    <property type="evidence" value="ECO:0007669"/>
    <property type="project" value="TreeGrafter"/>
</dbReference>
<evidence type="ECO:0000256" key="6">
    <source>
        <dbReference type="ARBA" id="ARBA00022801"/>
    </source>
</evidence>
<dbReference type="PANTHER" id="PTHR13966">
    <property type="entry name" value="ENDONUCLEASE RELATED"/>
    <property type="match status" value="1"/>
</dbReference>
<dbReference type="SUPFAM" id="SSF54060">
    <property type="entry name" value="His-Me finger endonucleases"/>
    <property type="match status" value="1"/>
</dbReference>
<dbReference type="AlphaFoldDB" id="A0A8H7Q3Y7"/>
<dbReference type="SMART" id="SM00477">
    <property type="entry name" value="NUC"/>
    <property type="match status" value="1"/>
</dbReference>
<dbReference type="SMART" id="SM00892">
    <property type="entry name" value="Endonuclease_NS"/>
    <property type="match status" value="1"/>
</dbReference>
<evidence type="ECO:0000259" key="11">
    <source>
        <dbReference type="SMART" id="SM00477"/>
    </source>
</evidence>
<evidence type="ECO:0000313" key="14">
    <source>
        <dbReference type="Proteomes" id="UP000612746"/>
    </source>
</evidence>
<feature type="domain" description="ENPP1-3/EXOG-like endonuclease/phosphodiesterase" evidence="11">
    <location>
        <begin position="69"/>
        <end position="279"/>
    </location>
</feature>
<dbReference type="PROSITE" id="PS01070">
    <property type="entry name" value="NUCLEASE_NON_SPEC"/>
    <property type="match status" value="1"/>
</dbReference>
<dbReference type="EMBL" id="JAEPRA010000005">
    <property type="protein sequence ID" value="KAG2185381.1"/>
    <property type="molecule type" value="Genomic_DNA"/>
</dbReference>
<keyword evidence="7" id="KW-0460">Magnesium</keyword>
<protein>
    <recommendedName>
        <fullName evidence="10">Endonuclease</fullName>
        <ecNumber evidence="10">3.1.30.-</ecNumber>
    </recommendedName>
</protein>
<proteinExistence type="inferred from homology"/>
<name>A0A8H7Q3Y7_9FUNG</name>
<keyword evidence="4 9" id="KW-0479">Metal-binding</keyword>
<dbReference type="GO" id="GO:0005743">
    <property type="term" value="C:mitochondrial inner membrane"/>
    <property type="evidence" value="ECO:0007669"/>
    <property type="project" value="TreeGrafter"/>
</dbReference>
<evidence type="ECO:0000256" key="8">
    <source>
        <dbReference type="PIRSR" id="PIRSR640255-1"/>
    </source>
</evidence>
<feature type="active site" description="Proton acceptor" evidence="8">
    <location>
        <position position="134"/>
    </location>
</feature>
<dbReference type="GO" id="GO:0006309">
    <property type="term" value="P:apoptotic DNA fragmentation"/>
    <property type="evidence" value="ECO:0007669"/>
    <property type="project" value="TreeGrafter"/>
</dbReference>
<feature type="binding site" evidence="9">
    <location>
        <position position="166"/>
    </location>
    <ligand>
        <name>Mg(2+)</name>
        <dbReference type="ChEBI" id="CHEBI:18420"/>
        <note>catalytic</note>
    </ligand>
</feature>
<dbReference type="OrthoDB" id="5418055at2759"/>
<gene>
    <name evidence="13" type="ORF">INT44_002172</name>
</gene>
<dbReference type="CDD" id="cd00091">
    <property type="entry name" value="NUC"/>
    <property type="match status" value="1"/>
</dbReference>
<dbReference type="Pfam" id="PF01223">
    <property type="entry name" value="Endonuclease_NS"/>
    <property type="match status" value="1"/>
</dbReference>
<dbReference type="GO" id="GO:0000014">
    <property type="term" value="F:single-stranded DNA endodeoxyribonuclease activity"/>
    <property type="evidence" value="ECO:0007669"/>
    <property type="project" value="TreeGrafter"/>
</dbReference>
<evidence type="ECO:0000256" key="7">
    <source>
        <dbReference type="ARBA" id="ARBA00022842"/>
    </source>
</evidence>
<reference evidence="13" key="1">
    <citation type="submission" date="2020-12" db="EMBL/GenBank/DDBJ databases">
        <title>Metabolic potential, ecology and presence of endohyphal bacteria is reflected in genomic diversity of Mucoromycotina.</title>
        <authorList>
            <person name="Muszewska A."/>
            <person name="Okrasinska A."/>
            <person name="Steczkiewicz K."/>
            <person name="Drgas O."/>
            <person name="Orlowska M."/>
            <person name="Perlinska-Lenart U."/>
            <person name="Aleksandrzak-Piekarczyk T."/>
            <person name="Szatraj K."/>
            <person name="Zielenkiewicz U."/>
            <person name="Pilsyk S."/>
            <person name="Malc E."/>
            <person name="Mieczkowski P."/>
            <person name="Kruszewska J.S."/>
            <person name="Biernat P."/>
            <person name="Pawlowska J."/>
        </authorList>
    </citation>
    <scope>NUCLEOTIDE SEQUENCE</scope>
    <source>
        <strain evidence="13">WA0000051536</strain>
    </source>
</reference>
<evidence type="ECO:0000256" key="10">
    <source>
        <dbReference type="RuleBase" id="RU366055"/>
    </source>
</evidence>
<dbReference type="GO" id="GO:0046872">
    <property type="term" value="F:metal ion binding"/>
    <property type="evidence" value="ECO:0007669"/>
    <property type="project" value="UniProtKB-KW"/>
</dbReference>
<keyword evidence="5 10" id="KW-0255">Endonuclease</keyword>
<keyword evidence="3 10" id="KW-0540">Nuclease</keyword>
<dbReference type="InterPro" id="IPR040255">
    <property type="entry name" value="Non-specific_endonuclease"/>
</dbReference>